<name>A0ABW1G9B5_9ACTN</name>
<proteinExistence type="predicted"/>
<dbReference type="RefSeq" id="WP_380586743.1">
    <property type="nucleotide sequence ID" value="NZ_JBHSQJ010000101.1"/>
</dbReference>
<feature type="transmembrane region" description="Helical" evidence="2">
    <location>
        <begin position="26"/>
        <end position="49"/>
    </location>
</feature>
<feature type="region of interest" description="Disordered" evidence="1">
    <location>
        <begin position="222"/>
        <end position="258"/>
    </location>
</feature>
<feature type="transmembrane region" description="Helical" evidence="2">
    <location>
        <begin position="69"/>
        <end position="91"/>
    </location>
</feature>
<reference evidence="4" key="1">
    <citation type="journal article" date="2019" name="Int. J. Syst. Evol. Microbiol.">
        <title>The Global Catalogue of Microorganisms (GCM) 10K type strain sequencing project: providing services to taxonomists for standard genome sequencing and annotation.</title>
        <authorList>
            <consortium name="The Broad Institute Genomics Platform"/>
            <consortium name="The Broad Institute Genome Sequencing Center for Infectious Disease"/>
            <person name="Wu L."/>
            <person name="Ma J."/>
        </authorList>
    </citation>
    <scope>NUCLEOTIDE SEQUENCE [LARGE SCALE GENOMIC DNA]</scope>
    <source>
        <strain evidence="4">JCM 4816</strain>
    </source>
</reference>
<feature type="transmembrane region" description="Helical" evidence="2">
    <location>
        <begin position="163"/>
        <end position="184"/>
    </location>
</feature>
<evidence type="ECO:0008006" key="5">
    <source>
        <dbReference type="Google" id="ProtNLM"/>
    </source>
</evidence>
<keyword evidence="2" id="KW-0812">Transmembrane</keyword>
<keyword evidence="2" id="KW-0472">Membrane</keyword>
<organism evidence="3 4">
    <name type="scientific">Streptacidiphilus monticola</name>
    <dbReference type="NCBI Taxonomy" id="2161674"/>
    <lineage>
        <taxon>Bacteria</taxon>
        <taxon>Bacillati</taxon>
        <taxon>Actinomycetota</taxon>
        <taxon>Actinomycetes</taxon>
        <taxon>Kitasatosporales</taxon>
        <taxon>Streptomycetaceae</taxon>
        <taxon>Streptacidiphilus</taxon>
    </lineage>
</organism>
<keyword evidence="4" id="KW-1185">Reference proteome</keyword>
<feature type="transmembrane region" description="Helical" evidence="2">
    <location>
        <begin position="103"/>
        <end position="124"/>
    </location>
</feature>
<gene>
    <name evidence="3" type="ORF">ACFP3V_23270</name>
</gene>
<evidence type="ECO:0000256" key="2">
    <source>
        <dbReference type="SAM" id="Phobius"/>
    </source>
</evidence>
<evidence type="ECO:0000313" key="3">
    <source>
        <dbReference type="EMBL" id="MFC5910127.1"/>
    </source>
</evidence>
<feature type="transmembrane region" description="Helical" evidence="2">
    <location>
        <begin position="130"/>
        <end position="151"/>
    </location>
</feature>
<dbReference type="EMBL" id="JBHSQJ010000101">
    <property type="protein sequence ID" value="MFC5910127.1"/>
    <property type="molecule type" value="Genomic_DNA"/>
</dbReference>
<keyword evidence="2" id="KW-1133">Transmembrane helix</keyword>
<accession>A0ABW1G9B5</accession>
<feature type="compositionally biased region" description="Low complexity" evidence="1">
    <location>
        <begin position="223"/>
        <end position="232"/>
    </location>
</feature>
<feature type="transmembrane region" description="Helical" evidence="2">
    <location>
        <begin position="190"/>
        <end position="213"/>
    </location>
</feature>
<evidence type="ECO:0000256" key="1">
    <source>
        <dbReference type="SAM" id="MobiDB-lite"/>
    </source>
</evidence>
<evidence type="ECO:0000313" key="4">
    <source>
        <dbReference type="Proteomes" id="UP001596174"/>
    </source>
</evidence>
<dbReference type="Proteomes" id="UP001596174">
    <property type="component" value="Unassembled WGS sequence"/>
</dbReference>
<protein>
    <recommendedName>
        <fullName evidence="5">DUF998 domain-containing protein</fullName>
    </recommendedName>
</protein>
<sequence length="258" mass="26164">MDGDGSAGGGPARAVQGGQDTRTVALLRLGVGTIGVALPVVVPLGNWLYAELRGRSTAGFWPASISGSYYTSTRNVFVGSLCALGVFLLCYRASRRDDRWSTVAGLFAVVVALCPTAPVHASALQQTVGVIHLVSAGVLLSALALFCLASFRDAAASRRADRGYLAAGVLILVFLAVALVTGVTHVGDGWAVTPLYVCESLSVWAFGGAWLAAAVQASGQERAPGGAALPGPTASPETDRQVGVGPADTGEQAGLPGS</sequence>
<comment type="caution">
    <text evidence="3">The sequence shown here is derived from an EMBL/GenBank/DDBJ whole genome shotgun (WGS) entry which is preliminary data.</text>
</comment>